<dbReference type="KEGG" id="ngk:NGK_0839"/>
<evidence type="ECO:0000313" key="1">
    <source>
        <dbReference type="EMBL" id="ACF29520.1"/>
    </source>
</evidence>
<reference evidence="1 2" key="1">
    <citation type="journal article" date="2008" name="J. Bacteriol.">
        <title>Complete genome sequence of Neisseria gonorrhoeae NCCP11945.</title>
        <authorList>
            <person name="Chung G.T."/>
            <person name="Yoo J.S."/>
            <person name="Oh H.B."/>
            <person name="Lee Y.S."/>
            <person name="Cha S.H."/>
            <person name="Kim S.J."/>
            <person name="Yoo C.K."/>
        </authorList>
    </citation>
    <scope>NUCLEOTIDE SEQUENCE [LARGE SCALE GENOMIC DNA]</scope>
    <source>
        <strain evidence="1 2">NCCP11945</strain>
    </source>
</reference>
<dbReference type="Proteomes" id="UP000002564">
    <property type="component" value="Chromosome"/>
</dbReference>
<organism evidence="1 2">
    <name type="scientific">Neisseria gonorrhoeae (strain NCCP11945)</name>
    <dbReference type="NCBI Taxonomy" id="521006"/>
    <lineage>
        <taxon>Bacteria</taxon>
        <taxon>Pseudomonadati</taxon>
        <taxon>Pseudomonadota</taxon>
        <taxon>Betaproteobacteria</taxon>
        <taxon>Neisseriales</taxon>
        <taxon>Neisseriaceae</taxon>
        <taxon>Neisseria</taxon>
    </lineage>
</organism>
<protein>
    <submittedName>
        <fullName evidence="1">Uncharacterized protein</fullName>
    </submittedName>
</protein>
<dbReference type="EMBL" id="CP001050">
    <property type="protein sequence ID" value="ACF29520.1"/>
    <property type="molecule type" value="Genomic_DNA"/>
</dbReference>
<name>B4RL29_NEIG2</name>
<sequence>MWDWSGSMVCWKSGYYYYFLHEVQERTALSRLPFDSGQRKTCSFRFLTKCRLNGFQTAYGQ</sequence>
<evidence type="ECO:0000313" key="2">
    <source>
        <dbReference type="Proteomes" id="UP000002564"/>
    </source>
</evidence>
<proteinExistence type="predicted"/>
<dbReference type="AlphaFoldDB" id="B4RL29"/>
<gene>
    <name evidence="1" type="ordered locus">NGK_0839</name>
</gene>
<dbReference type="HOGENOM" id="CLU_3045674_0_0_4"/>
<accession>B4RL29</accession>